<evidence type="ECO:0000313" key="9">
    <source>
        <dbReference type="EMBL" id="OUN03464.1"/>
    </source>
</evidence>
<keyword evidence="6 7" id="KW-0472">Membrane</keyword>
<dbReference type="AlphaFoldDB" id="A0A1Y3QUX9"/>
<evidence type="ECO:0000256" key="7">
    <source>
        <dbReference type="SAM" id="Phobius"/>
    </source>
</evidence>
<comment type="caution">
    <text evidence="9">The sequence shown here is derived from an EMBL/GenBank/DDBJ whole genome shotgun (WGS) entry which is preliminary data.</text>
</comment>
<evidence type="ECO:0000256" key="1">
    <source>
        <dbReference type="ARBA" id="ARBA00004651"/>
    </source>
</evidence>
<dbReference type="PANTHER" id="PTHR33884">
    <property type="entry name" value="UPF0410 PROTEIN YMGE"/>
    <property type="match status" value="1"/>
</dbReference>
<keyword evidence="3" id="KW-1003">Cell membrane</keyword>
<dbReference type="OrthoDB" id="1684438at2"/>
<dbReference type="Proteomes" id="UP000322940">
    <property type="component" value="Unassembled WGS sequence"/>
</dbReference>
<evidence type="ECO:0000256" key="2">
    <source>
        <dbReference type="ARBA" id="ARBA00011006"/>
    </source>
</evidence>
<keyword evidence="4 7" id="KW-0812">Transmembrane</keyword>
<dbReference type="eggNOG" id="COG2261">
    <property type="taxonomic scope" value="Bacteria"/>
</dbReference>
<dbReference type="GO" id="GO:0005886">
    <property type="term" value="C:plasma membrane"/>
    <property type="evidence" value="ECO:0007669"/>
    <property type="project" value="UniProtKB-SubCell"/>
</dbReference>
<reference evidence="9" key="2">
    <citation type="journal article" date="2018" name="BMC Genomics">
        <title>Whole genome sequencing and function prediction of 133 gut anaerobes isolated from chicken caecum in pure cultures.</title>
        <authorList>
            <person name="Medvecky M."/>
            <person name="Cejkova D."/>
            <person name="Polansky O."/>
            <person name="Karasova D."/>
            <person name="Kubasova T."/>
            <person name="Cizek A."/>
            <person name="Rychlik I."/>
        </authorList>
    </citation>
    <scope>NUCLEOTIDE SEQUENCE</scope>
    <source>
        <strain evidence="9">An90</strain>
    </source>
</reference>
<dbReference type="InterPro" id="IPR007341">
    <property type="entry name" value="Transgly_assoc"/>
</dbReference>
<feature type="transmembrane region" description="Helical" evidence="7">
    <location>
        <begin position="57"/>
        <end position="77"/>
    </location>
</feature>
<organism evidence="9 10">
    <name type="scientific">Alistipes onderdonkii</name>
    <dbReference type="NCBI Taxonomy" id="328813"/>
    <lineage>
        <taxon>Bacteria</taxon>
        <taxon>Pseudomonadati</taxon>
        <taxon>Bacteroidota</taxon>
        <taxon>Bacteroidia</taxon>
        <taxon>Bacteroidales</taxon>
        <taxon>Rikenellaceae</taxon>
        <taxon>Alistipes</taxon>
    </lineage>
</organism>
<dbReference type="EMBL" id="NFHB01000004">
    <property type="protein sequence ID" value="OUN03464.1"/>
    <property type="molecule type" value="Genomic_DNA"/>
</dbReference>
<evidence type="ECO:0000313" key="8">
    <source>
        <dbReference type="EMBL" id="KAA2380419.1"/>
    </source>
</evidence>
<evidence type="ECO:0000256" key="4">
    <source>
        <dbReference type="ARBA" id="ARBA00022692"/>
    </source>
</evidence>
<comment type="similarity">
    <text evidence="2">Belongs to the UPF0410 family.</text>
</comment>
<dbReference type="Proteomes" id="UP000195772">
    <property type="component" value="Unassembled WGS sequence"/>
</dbReference>
<keyword evidence="5 7" id="KW-1133">Transmembrane helix</keyword>
<dbReference type="EMBL" id="VVXH01000002">
    <property type="protein sequence ID" value="KAA2380419.1"/>
    <property type="molecule type" value="Genomic_DNA"/>
</dbReference>
<gene>
    <name evidence="9" type="ORF">B5G41_07190</name>
    <name evidence="8" type="ORF">F2Y10_02970</name>
</gene>
<evidence type="ECO:0000256" key="5">
    <source>
        <dbReference type="ARBA" id="ARBA00022989"/>
    </source>
</evidence>
<feature type="transmembrane region" description="Helical" evidence="7">
    <location>
        <begin position="6"/>
        <end position="21"/>
    </location>
</feature>
<protein>
    <submittedName>
        <fullName evidence="9">GlsB/YeaQ/YmgE family stress response membrane protein</fullName>
    </submittedName>
</protein>
<dbReference type="Pfam" id="PF04226">
    <property type="entry name" value="Transgly_assoc"/>
    <property type="match status" value="1"/>
</dbReference>
<evidence type="ECO:0000313" key="10">
    <source>
        <dbReference type="Proteomes" id="UP000195772"/>
    </source>
</evidence>
<proteinExistence type="inferred from homology"/>
<reference evidence="8 11" key="3">
    <citation type="journal article" date="2019" name="Nat. Med.">
        <title>A library of human gut bacterial isolates paired with longitudinal multiomics data enables mechanistic microbiome research.</title>
        <authorList>
            <person name="Poyet M."/>
            <person name="Groussin M."/>
            <person name="Gibbons S.M."/>
            <person name="Avila-Pacheco J."/>
            <person name="Jiang X."/>
            <person name="Kearney S.M."/>
            <person name="Perrotta A.R."/>
            <person name="Berdy B."/>
            <person name="Zhao S."/>
            <person name="Lieberman T.D."/>
            <person name="Swanson P.K."/>
            <person name="Smith M."/>
            <person name="Roesemann S."/>
            <person name="Alexander J.E."/>
            <person name="Rich S.A."/>
            <person name="Livny J."/>
            <person name="Vlamakis H."/>
            <person name="Clish C."/>
            <person name="Bullock K."/>
            <person name="Deik A."/>
            <person name="Scott J."/>
            <person name="Pierce K.A."/>
            <person name="Xavier R.J."/>
            <person name="Alm E.J."/>
        </authorList>
    </citation>
    <scope>NUCLEOTIDE SEQUENCE [LARGE SCALE GENOMIC DNA]</scope>
    <source>
        <strain evidence="8 11">BIOML-A266</strain>
    </source>
</reference>
<accession>A0A1Y3QUX9</accession>
<comment type="subcellular location">
    <subcellularLocation>
        <location evidence="1">Cell membrane</location>
        <topology evidence="1">Multi-pass membrane protein</topology>
    </subcellularLocation>
</comment>
<dbReference type="PANTHER" id="PTHR33884:SF3">
    <property type="entry name" value="UPF0410 PROTEIN YMGE"/>
    <property type="match status" value="1"/>
</dbReference>
<evidence type="ECO:0000256" key="6">
    <source>
        <dbReference type="ARBA" id="ARBA00023136"/>
    </source>
</evidence>
<sequence>MYFLWYLLIGLAAGWIASLIFKGSGSGLLVNLIVGLVGGFLGGWLVSLFGWVPTGTFGTFIASVIGAIVLLWIVSLFTRRKTVKTL</sequence>
<evidence type="ECO:0000256" key="3">
    <source>
        <dbReference type="ARBA" id="ARBA00022475"/>
    </source>
</evidence>
<reference evidence="10" key="1">
    <citation type="submission" date="2017-04" db="EMBL/GenBank/DDBJ databases">
        <title>Function of individual gut microbiota members based on whole genome sequencing of pure cultures obtained from chicken caecum.</title>
        <authorList>
            <person name="Medvecky M."/>
            <person name="Cejkova D."/>
            <person name="Polansky O."/>
            <person name="Karasova D."/>
            <person name="Kubasova T."/>
            <person name="Cizek A."/>
            <person name="Rychlik I."/>
        </authorList>
    </citation>
    <scope>NUCLEOTIDE SEQUENCE [LARGE SCALE GENOMIC DNA]</scope>
    <source>
        <strain evidence="10">An90</strain>
    </source>
</reference>
<dbReference type="RefSeq" id="WP_018696419.1">
    <property type="nucleotide sequence ID" value="NZ_AP025562.1"/>
</dbReference>
<feature type="transmembrane region" description="Helical" evidence="7">
    <location>
        <begin position="28"/>
        <end position="51"/>
    </location>
</feature>
<name>A0A1Y3QUX9_9BACT</name>
<evidence type="ECO:0000313" key="11">
    <source>
        <dbReference type="Proteomes" id="UP000322940"/>
    </source>
</evidence>